<reference evidence="1" key="1">
    <citation type="submission" date="2023-11" db="EMBL/GenBank/DDBJ databases">
        <title>Gracilibacillus pellucida a moderately halophilic bacterium isolated from saline soil in Xinjiang province.</title>
        <authorList>
            <person name="Zhang Z."/>
            <person name="Tan F."/>
            <person name="Wang Y."/>
            <person name="Xia M."/>
        </authorList>
    </citation>
    <scope>NUCLEOTIDE SEQUENCE</scope>
    <source>
        <strain evidence="1">S3-1-1</strain>
    </source>
</reference>
<dbReference type="EMBL" id="JAWZSR010000009">
    <property type="protein sequence ID" value="MDX8047210.1"/>
    <property type="molecule type" value="Genomic_DNA"/>
</dbReference>
<proteinExistence type="predicted"/>
<sequence length="92" mass="10584">MNATEYINTNFPGLVLAPSLYMQWDVKLHFELGSEMHPLHAVDSINHAYFTKVYSQCLSIFDDLFSEQDDINVRGKRLSSQKGQNAKQDEFV</sequence>
<evidence type="ECO:0000313" key="1">
    <source>
        <dbReference type="EMBL" id="MDX8047210.1"/>
    </source>
</evidence>
<protein>
    <submittedName>
        <fullName evidence="1">Uncharacterized protein</fullName>
    </submittedName>
</protein>
<dbReference type="Proteomes" id="UP001277972">
    <property type="component" value="Unassembled WGS sequence"/>
</dbReference>
<organism evidence="1 2">
    <name type="scientific">Gracilibacillus pellucidus</name>
    <dbReference type="NCBI Taxonomy" id="3095368"/>
    <lineage>
        <taxon>Bacteria</taxon>
        <taxon>Bacillati</taxon>
        <taxon>Bacillota</taxon>
        <taxon>Bacilli</taxon>
        <taxon>Bacillales</taxon>
        <taxon>Bacillaceae</taxon>
        <taxon>Gracilibacillus</taxon>
    </lineage>
</organism>
<comment type="caution">
    <text evidence="1">The sequence shown here is derived from an EMBL/GenBank/DDBJ whole genome shotgun (WGS) entry which is preliminary data.</text>
</comment>
<name>A0ACC6M8F5_9BACI</name>
<evidence type="ECO:0000313" key="2">
    <source>
        <dbReference type="Proteomes" id="UP001277972"/>
    </source>
</evidence>
<gene>
    <name evidence="1" type="ORF">SH601_14575</name>
</gene>
<keyword evidence="2" id="KW-1185">Reference proteome</keyword>
<accession>A0ACC6M8F5</accession>